<protein>
    <recommendedName>
        <fullName evidence="3">Transcription initiation factor TFIID subunit 8</fullName>
    </recommendedName>
</protein>
<dbReference type="EMBL" id="KL197709">
    <property type="protein sequence ID" value="KDQ64774.1"/>
    <property type="molecule type" value="Genomic_DNA"/>
</dbReference>
<dbReference type="SMART" id="SM00576">
    <property type="entry name" value="BTP"/>
    <property type="match status" value="1"/>
</dbReference>
<reference evidence="10" key="1">
    <citation type="journal article" date="2014" name="Proc. Natl. Acad. Sci. U.S.A.">
        <title>Extensive sampling of basidiomycete genomes demonstrates inadequacy of the white-rot/brown-rot paradigm for wood decay fungi.</title>
        <authorList>
            <person name="Riley R."/>
            <person name="Salamov A.A."/>
            <person name="Brown D.W."/>
            <person name="Nagy L.G."/>
            <person name="Floudas D."/>
            <person name="Held B.W."/>
            <person name="Levasseur A."/>
            <person name="Lombard V."/>
            <person name="Morin E."/>
            <person name="Otillar R."/>
            <person name="Lindquist E.A."/>
            <person name="Sun H."/>
            <person name="LaButti K.M."/>
            <person name="Schmutz J."/>
            <person name="Jabbour D."/>
            <person name="Luo H."/>
            <person name="Baker S.E."/>
            <person name="Pisabarro A.G."/>
            <person name="Walton J.D."/>
            <person name="Blanchette R.A."/>
            <person name="Henrissat B."/>
            <person name="Martin F."/>
            <person name="Cullen D."/>
            <person name="Hibbett D.S."/>
            <person name="Grigoriev I.V."/>
        </authorList>
    </citation>
    <scope>NUCLEOTIDE SEQUENCE [LARGE SCALE GENOMIC DNA]</scope>
    <source>
        <strain evidence="10">MUCL 33604</strain>
    </source>
</reference>
<name>A0A067QCR7_9AGAM</name>
<feature type="region of interest" description="Disordered" evidence="7">
    <location>
        <begin position="148"/>
        <end position="180"/>
    </location>
</feature>
<feature type="domain" description="Bromodomain associated" evidence="8">
    <location>
        <begin position="68"/>
        <end position="143"/>
    </location>
</feature>
<evidence type="ECO:0000256" key="5">
    <source>
        <dbReference type="ARBA" id="ARBA00023163"/>
    </source>
</evidence>
<dbReference type="InParanoid" id="A0A067QCR7"/>
<feature type="region of interest" description="Disordered" evidence="7">
    <location>
        <begin position="41"/>
        <end position="69"/>
    </location>
</feature>
<dbReference type="InterPro" id="IPR019473">
    <property type="entry name" value="TFIID_su8_C"/>
</dbReference>
<accession>A0A067QCR7</accession>
<dbReference type="AlphaFoldDB" id="A0A067QCR7"/>
<dbReference type="Proteomes" id="UP000027265">
    <property type="component" value="Unassembled WGS sequence"/>
</dbReference>
<organism evidence="9 10">
    <name type="scientific">Jaapia argillacea MUCL 33604</name>
    <dbReference type="NCBI Taxonomy" id="933084"/>
    <lineage>
        <taxon>Eukaryota</taxon>
        <taxon>Fungi</taxon>
        <taxon>Dikarya</taxon>
        <taxon>Basidiomycota</taxon>
        <taxon>Agaricomycotina</taxon>
        <taxon>Agaricomycetes</taxon>
        <taxon>Agaricomycetidae</taxon>
        <taxon>Jaapiales</taxon>
        <taxon>Jaapiaceae</taxon>
        <taxon>Jaapia</taxon>
    </lineage>
</organism>
<comment type="subcellular location">
    <subcellularLocation>
        <location evidence="1">Nucleus</location>
    </subcellularLocation>
</comment>
<keyword evidence="4" id="KW-0805">Transcription regulation</keyword>
<evidence type="ECO:0000259" key="8">
    <source>
        <dbReference type="SMART" id="SM00576"/>
    </source>
</evidence>
<dbReference type="Gene3D" id="1.10.20.10">
    <property type="entry name" value="Histone, subunit A"/>
    <property type="match status" value="1"/>
</dbReference>
<dbReference type="GO" id="GO:0046982">
    <property type="term" value="F:protein heterodimerization activity"/>
    <property type="evidence" value="ECO:0007669"/>
    <property type="project" value="InterPro"/>
</dbReference>
<dbReference type="OrthoDB" id="2193813at2759"/>
<feature type="compositionally biased region" description="Pro residues" evidence="7">
    <location>
        <begin position="50"/>
        <end position="61"/>
    </location>
</feature>
<dbReference type="InterPro" id="IPR009072">
    <property type="entry name" value="Histone-fold"/>
</dbReference>
<proteinExistence type="inferred from homology"/>
<keyword evidence="10" id="KW-1185">Reference proteome</keyword>
<evidence type="ECO:0000256" key="2">
    <source>
        <dbReference type="ARBA" id="ARBA00008767"/>
    </source>
</evidence>
<dbReference type="InterPro" id="IPR006565">
    <property type="entry name" value="BTP"/>
</dbReference>
<sequence>MSNYTQQSYASYSPSQYGTAYPDSAYYASQYSPAAMAASYSSVPPHIKSSPPPQEPPPPPDLSSVSTEVASHALQRQISAQLRAAGFDSAEPIALQRLELEVTAFFEQLYHRAHEYANLANRAKPIAKDLLLANQDVSFETKELHLAAKKSNKRRREGDVIEPLSLLPPPPRPSTPDLLPSDDEGAPIIIPATLRGLPYSVPELPPKHTYLRTPPSPPKRAAPSSLEKKLKTAGLVQESLKNLLIATEDTTGQEDGELLGHIVNWEAHVYPRKRWKVGS</sequence>
<dbReference type="InterPro" id="IPR037818">
    <property type="entry name" value="TAF8"/>
</dbReference>
<keyword evidence="6" id="KW-0539">Nucleus</keyword>
<dbReference type="HOGENOM" id="CLU_083387_0_0_1"/>
<dbReference type="GO" id="GO:0006367">
    <property type="term" value="P:transcription initiation at RNA polymerase II promoter"/>
    <property type="evidence" value="ECO:0007669"/>
    <property type="project" value="TreeGrafter"/>
</dbReference>
<dbReference type="Pfam" id="PF07524">
    <property type="entry name" value="Bromo_TP"/>
    <property type="match status" value="1"/>
</dbReference>
<evidence type="ECO:0000313" key="10">
    <source>
        <dbReference type="Proteomes" id="UP000027265"/>
    </source>
</evidence>
<dbReference type="PANTHER" id="PTHR46469:SF1">
    <property type="entry name" value="TRANSCRIPTION INITIATION FACTOR TFIID SUBUNIT 8"/>
    <property type="match status" value="1"/>
</dbReference>
<dbReference type="STRING" id="933084.A0A067QCR7"/>
<evidence type="ECO:0000313" key="9">
    <source>
        <dbReference type="EMBL" id="KDQ64774.1"/>
    </source>
</evidence>
<dbReference type="CDD" id="cd00076">
    <property type="entry name" value="HFD_SF"/>
    <property type="match status" value="1"/>
</dbReference>
<evidence type="ECO:0000256" key="1">
    <source>
        <dbReference type="ARBA" id="ARBA00004123"/>
    </source>
</evidence>
<keyword evidence="5" id="KW-0804">Transcription</keyword>
<dbReference type="Pfam" id="PF10406">
    <property type="entry name" value="TAF8_C"/>
    <property type="match status" value="1"/>
</dbReference>
<dbReference type="GO" id="GO:0005669">
    <property type="term" value="C:transcription factor TFIID complex"/>
    <property type="evidence" value="ECO:0007669"/>
    <property type="project" value="InterPro"/>
</dbReference>
<evidence type="ECO:0000256" key="4">
    <source>
        <dbReference type="ARBA" id="ARBA00023015"/>
    </source>
</evidence>
<comment type="similarity">
    <text evidence="2">Belongs to the TAF8 family.</text>
</comment>
<gene>
    <name evidence="9" type="ORF">JAAARDRAFT_28412</name>
</gene>
<dbReference type="PANTHER" id="PTHR46469">
    <property type="entry name" value="TRANSCRIPTION INITIATION FACTOR TFIID SUBUNIT 8"/>
    <property type="match status" value="1"/>
</dbReference>
<evidence type="ECO:0000256" key="7">
    <source>
        <dbReference type="SAM" id="MobiDB-lite"/>
    </source>
</evidence>
<evidence type="ECO:0000256" key="6">
    <source>
        <dbReference type="ARBA" id="ARBA00023242"/>
    </source>
</evidence>
<evidence type="ECO:0000256" key="3">
    <source>
        <dbReference type="ARBA" id="ARBA00017307"/>
    </source>
</evidence>